<accession>A0A0A9E359</accession>
<name>A0A0A9E359_ARUDO</name>
<evidence type="ECO:0000313" key="1">
    <source>
        <dbReference type="EMBL" id="JAD90427.1"/>
    </source>
</evidence>
<reference evidence="1" key="2">
    <citation type="journal article" date="2015" name="Data Brief">
        <title>Shoot transcriptome of the giant reed, Arundo donax.</title>
        <authorList>
            <person name="Barrero R.A."/>
            <person name="Guerrero F.D."/>
            <person name="Moolhuijzen P."/>
            <person name="Goolsby J.A."/>
            <person name="Tidwell J."/>
            <person name="Bellgard S.E."/>
            <person name="Bellgard M.I."/>
        </authorList>
    </citation>
    <scope>NUCLEOTIDE SEQUENCE</scope>
    <source>
        <tissue evidence="1">Shoot tissue taken approximately 20 cm above the soil surface</tissue>
    </source>
</reference>
<protein>
    <submittedName>
        <fullName evidence="1">Uncharacterized protein</fullName>
    </submittedName>
</protein>
<dbReference type="EMBL" id="GBRH01207468">
    <property type="protein sequence ID" value="JAD90427.1"/>
    <property type="molecule type" value="Transcribed_RNA"/>
</dbReference>
<sequence>MGELNTHLEASQLLRIAAQRLHLDHPLNHSRISHRPQGCHLPLLSCIVTSKSHMQGLKLLEHTSACRQVQLFPHLQLETL</sequence>
<reference evidence="1" key="1">
    <citation type="submission" date="2014-09" db="EMBL/GenBank/DDBJ databases">
        <authorList>
            <person name="Magalhaes I.L.F."/>
            <person name="Oliveira U."/>
            <person name="Santos F.R."/>
            <person name="Vidigal T.H.D.A."/>
            <person name="Brescovit A.D."/>
            <person name="Santos A.J."/>
        </authorList>
    </citation>
    <scope>NUCLEOTIDE SEQUENCE</scope>
    <source>
        <tissue evidence="1">Shoot tissue taken approximately 20 cm above the soil surface</tissue>
    </source>
</reference>
<organism evidence="1">
    <name type="scientific">Arundo donax</name>
    <name type="common">Giant reed</name>
    <name type="synonym">Donax arundinaceus</name>
    <dbReference type="NCBI Taxonomy" id="35708"/>
    <lineage>
        <taxon>Eukaryota</taxon>
        <taxon>Viridiplantae</taxon>
        <taxon>Streptophyta</taxon>
        <taxon>Embryophyta</taxon>
        <taxon>Tracheophyta</taxon>
        <taxon>Spermatophyta</taxon>
        <taxon>Magnoliopsida</taxon>
        <taxon>Liliopsida</taxon>
        <taxon>Poales</taxon>
        <taxon>Poaceae</taxon>
        <taxon>PACMAD clade</taxon>
        <taxon>Arundinoideae</taxon>
        <taxon>Arundineae</taxon>
        <taxon>Arundo</taxon>
    </lineage>
</organism>
<dbReference type="AlphaFoldDB" id="A0A0A9E359"/>
<proteinExistence type="predicted"/>